<comment type="caution">
    <text evidence="7">The sequence shown here is derived from an EMBL/GenBank/DDBJ whole genome shotgun (WGS) entry which is preliminary data.</text>
</comment>
<dbReference type="Proteomes" id="UP000050515">
    <property type="component" value="Unassembled WGS sequence"/>
</dbReference>
<keyword evidence="3" id="KW-0479">Metal-binding</keyword>
<comment type="cofactor">
    <cofactor evidence="1">
        <name>Zn(2+)</name>
        <dbReference type="ChEBI" id="CHEBI:29105"/>
    </cofactor>
</comment>
<keyword evidence="5" id="KW-0665">Pyrimidine biosynthesis</keyword>
<dbReference type="EMBL" id="LJCQ01000394">
    <property type="protein sequence ID" value="KPV45178.1"/>
    <property type="molecule type" value="Genomic_DNA"/>
</dbReference>
<dbReference type="SUPFAM" id="SSF51338">
    <property type="entry name" value="Composite domain of metallo-dependent hydrolases"/>
    <property type="match status" value="1"/>
</dbReference>
<keyword evidence="4" id="KW-0378">Hydrolase</keyword>
<name>A0A0P9GV99_9ARCH</name>
<dbReference type="GO" id="GO:0005829">
    <property type="term" value="C:cytosol"/>
    <property type="evidence" value="ECO:0007669"/>
    <property type="project" value="TreeGrafter"/>
</dbReference>
<dbReference type="InterPro" id="IPR011778">
    <property type="entry name" value="Hydantoinase/dihydroPyrase"/>
</dbReference>
<protein>
    <recommendedName>
        <fullName evidence="6">Amidohydrolase-related domain-containing protein</fullName>
    </recommendedName>
</protein>
<dbReference type="InterPro" id="IPR006680">
    <property type="entry name" value="Amidohydro-rel"/>
</dbReference>
<comment type="similarity">
    <text evidence="2">Belongs to the metallo-dependent hydrolases superfamily. Hydantoinase/dihydropyrimidinase family.</text>
</comment>
<dbReference type="PATRIC" id="fig|507754.4.peg.1066"/>
<dbReference type="Gene3D" id="2.30.40.10">
    <property type="entry name" value="Urease, subunit C, domain 1"/>
    <property type="match status" value="1"/>
</dbReference>
<dbReference type="RefSeq" id="WP_054964513.1">
    <property type="nucleotide sequence ID" value="NZ_LJCQ01000394.1"/>
</dbReference>
<evidence type="ECO:0000256" key="4">
    <source>
        <dbReference type="ARBA" id="ARBA00022801"/>
    </source>
</evidence>
<dbReference type="PANTHER" id="PTHR11647:SF1">
    <property type="entry name" value="COLLAPSIN RESPONSE MEDIATOR PROTEIN"/>
    <property type="match status" value="1"/>
</dbReference>
<dbReference type="GO" id="GO:0006221">
    <property type="term" value="P:pyrimidine nucleotide biosynthetic process"/>
    <property type="evidence" value="ECO:0007669"/>
    <property type="project" value="UniProtKB-KW"/>
</dbReference>
<reference evidence="7 8" key="1">
    <citation type="submission" date="2015-09" db="EMBL/GenBank/DDBJ databases">
        <title>Draft genome sequence of Acidiplasma aeolicum DSM 18409.</title>
        <authorList>
            <person name="Hemp J."/>
        </authorList>
    </citation>
    <scope>NUCLEOTIDE SEQUENCE [LARGE SCALE GENOMIC DNA]</scope>
    <source>
        <strain evidence="7 8">V</strain>
    </source>
</reference>
<proteinExistence type="inferred from homology"/>
<dbReference type="GO" id="GO:0016812">
    <property type="term" value="F:hydrolase activity, acting on carbon-nitrogen (but not peptide) bonds, in cyclic amides"/>
    <property type="evidence" value="ECO:0007669"/>
    <property type="project" value="TreeGrafter"/>
</dbReference>
<sequence length="459" mass="51481">MNDLLIKNGNICLPSGMVKKDLYIRDGKVSKIGDINEKADEVIDASGKLILPGLIDGHTHMDFPFMSEVTADDFYYGTMAALGGGVTTIVDFITPSKGENPLDAYERWRKKADPKVVSDYSLHCILRSGDKTSLDAVKPLIDRGVISFKLFMAYKNELLLDDESLYDAIKEIARHGGVTAIHAENGAIVDKRTEELLADGKIDPVYHYFSRPEIVEIEAANRIAAIASMIGRDVTLYMVHTSTYESVDIFREYRKKGYKFYNETTPNYLTYDYSVLEGEYGYRYIMSPPFRTQAEIDGLWSRLAMDEIYVMGSDHCVYSDEQKKRYMDKVPPFNEVPNGTPGTETILPLLFTNGYMKGKISMEQLVSVSSTNPAKLFGLKNKGNLLPGYDADIVIIDPKKEFTVSYKMLHSNIKYSIFEGEKLYGFPEITILKGKKVMENGRILASAGSGKYVPGEISK</sequence>
<dbReference type="InterPro" id="IPR050378">
    <property type="entry name" value="Metallo-dep_Hydrolases_sf"/>
</dbReference>
<dbReference type="GO" id="GO:0046872">
    <property type="term" value="F:metal ion binding"/>
    <property type="evidence" value="ECO:0007669"/>
    <property type="project" value="UniProtKB-KW"/>
</dbReference>
<dbReference type="Pfam" id="PF01979">
    <property type="entry name" value="Amidohydro_1"/>
    <property type="match status" value="1"/>
</dbReference>
<evidence type="ECO:0000259" key="6">
    <source>
        <dbReference type="Pfam" id="PF01979"/>
    </source>
</evidence>
<evidence type="ECO:0000256" key="2">
    <source>
        <dbReference type="ARBA" id="ARBA00008829"/>
    </source>
</evidence>
<evidence type="ECO:0000256" key="3">
    <source>
        <dbReference type="ARBA" id="ARBA00022723"/>
    </source>
</evidence>
<evidence type="ECO:0000313" key="8">
    <source>
        <dbReference type="Proteomes" id="UP000050515"/>
    </source>
</evidence>
<dbReference type="CDD" id="cd01314">
    <property type="entry name" value="D-HYD"/>
    <property type="match status" value="1"/>
</dbReference>
<dbReference type="PANTHER" id="PTHR11647">
    <property type="entry name" value="HYDRANTOINASE/DIHYDROPYRIMIDINASE FAMILY MEMBER"/>
    <property type="match status" value="1"/>
</dbReference>
<gene>
    <name evidence="7" type="ORF">SE19_08375</name>
</gene>
<evidence type="ECO:0000256" key="5">
    <source>
        <dbReference type="ARBA" id="ARBA00022975"/>
    </source>
</evidence>
<accession>A0A0P9GV99</accession>
<dbReference type="FunFam" id="3.20.20.140:FF:000174">
    <property type="entry name" value="Dihydropyrimidinase-related protein 2"/>
    <property type="match status" value="1"/>
</dbReference>
<organism evidence="7 8">
    <name type="scientific">Acidiplasma aeolicum</name>
    <dbReference type="NCBI Taxonomy" id="507754"/>
    <lineage>
        <taxon>Archaea</taxon>
        <taxon>Methanobacteriati</taxon>
        <taxon>Thermoplasmatota</taxon>
        <taxon>Thermoplasmata</taxon>
        <taxon>Thermoplasmatales</taxon>
        <taxon>Ferroplasmaceae</taxon>
        <taxon>Acidiplasma</taxon>
    </lineage>
</organism>
<dbReference type="NCBIfam" id="TIGR02033">
    <property type="entry name" value="D-hydantoinase"/>
    <property type="match status" value="1"/>
</dbReference>
<dbReference type="Gene3D" id="3.20.20.140">
    <property type="entry name" value="Metal-dependent hydrolases"/>
    <property type="match status" value="1"/>
</dbReference>
<dbReference type="InterPro" id="IPR011059">
    <property type="entry name" value="Metal-dep_hydrolase_composite"/>
</dbReference>
<feature type="domain" description="Amidohydrolase-related" evidence="6">
    <location>
        <begin position="50"/>
        <end position="436"/>
    </location>
</feature>
<evidence type="ECO:0000313" key="7">
    <source>
        <dbReference type="EMBL" id="KPV45178.1"/>
    </source>
</evidence>
<dbReference type="InterPro" id="IPR032466">
    <property type="entry name" value="Metal_Hydrolase"/>
</dbReference>
<dbReference type="AlphaFoldDB" id="A0A0P9GV99"/>
<evidence type="ECO:0000256" key="1">
    <source>
        <dbReference type="ARBA" id="ARBA00001947"/>
    </source>
</evidence>
<dbReference type="SUPFAM" id="SSF51556">
    <property type="entry name" value="Metallo-dependent hydrolases"/>
    <property type="match status" value="1"/>
</dbReference>